<name>A0A016V092_9BILA</name>
<evidence type="ECO:0000313" key="2">
    <source>
        <dbReference type="Proteomes" id="UP000024635"/>
    </source>
</evidence>
<dbReference type="AlphaFoldDB" id="A0A016V092"/>
<comment type="caution">
    <text evidence="1">The sequence shown here is derived from an EMBL/GenBank/DDBJ whole genome shotgun (WGS) entry which is preliminary data.</text>
</comment>
<evidence type="ECO:0008006" key="3">
    <source>
        <dbReference type="Google" id="ProtNLM"/>
    </source>
</evidence>
<proteinExistence type="predicted"/>
<accession>A0A016V092</accession>
<protein>
    <recommendedName>
        <fullName evidence="3">Reverse transcriptase domain-containing protein</fullName>
    </recommendedName>
</protein>
<organism evidence="1 2">
    <name type="scientific">Ancylostoma ceylanicum</name>
    <dbReference type="NCBI Taxonomy" id="53326"/>
    <lineage>
        <taxon>Eukaryota</taxon>
        <taxon>Metazoa</taxon>
        <taxon>Ecdysozoa</taxon>
        <taxon>Nematoda</taxon>
        <taxon>Chromadorea</taxon>
        <taxon>Rhabditida</taxon>
        <taxon>Rhabditina</taxon>
        <taxon>Rhabditomorpha</taxon>
        <taxon>Strongyloidea</taxon>
        <taxon>Ancylostomatidae</taxon>
        <taxon>Ancylostomatinae</taxon>
        <taxon>Ancylostoma</taxon>
    </lineage>
</organism>
<gene>
    <name evidence="1" type="primary">Acey_s0020.g199</name>
    <name evidence="1" type="ORF">Y032_0020g199</name>
</gene>
<dbReference type="EMBL" id="JARK01001356">
    <property type="protein sequence ID" value="EYC21044.1"/>
    <property type="molecule type" value="Genomic_DNA"/>
</dbReference>
<dbReference type="PANTHER" id="PTHR21301:SF10">
    <property type="entry name" value="REVERSE TRANSCRIPTASE DOMAIN-CONTAINING PROTEIN"/>
    <property type="match status" value="1"/>
</dbReference>
<reference evidence="2" key="1">
    <citation type="journal article" date="2015" name="Nat. Genet.">
        <title>The genome and transcriptome of the zoonotic hookworm Ancylostoma ceylanicum identify infection-specific gene families.</title>
        <authorList>
            <person name="Schwarz E.M."/>
            <person name="Hu Y."/>
            <person name="Antoshechkin I."/>
            <person name="Miller M.M."/>
            <person name="Sternberg P.W."/>
            <person name="Aroian R.V."/>
        </authorList>
    </citation>
    <scope>NUCLEOTIDE SEQUENCE</scope>
    <source>
        <strain evidence="2">HY135</strain>
    </source>
</reference>
<evidence type="ECO:0000313" key="1">
    <source>
        <dbReference type="EMBL" id="EYC21044.1"/>
    </source>
</evidence>
<sequence>MLLLKACLDCNIFRWYGKYFAQIRGLAMEQRLATTLAIAFIAKIELPALACRPLLYCRSIDDSFVICATQTEVDKCFESMNKQYEHIKLTRDKPTNGWLPFLNVQFCCYYMPAMYGDMMTGLCSLDGDVPRA</sequence>
<dbReference type="PANTHER" id="PTHR21301">
    <property type="entry name" value="REVERSE TRANSCRIPTASE"/>
    <property type="match status" value="1"/>
</dbReference>
<dbReference type="Proteomes" id="UP000024635">
    <property type="component" value="Unassembled WGS sequence"/>
</dbReference>
<keyword evidence="2" id="KW-1185">Reference proteome</keyword>
<dbReference type="OrthoDB" id="5823133at2759"/>